<proteinExistence type="inferred from homology"/>
<dbReference type="Pfam" id="PF00111">
    <property type="entry name" value="Fer2"/>
    <property type="match status" value="1"/>
</dbReference>
<dbReference type="PANTHER" id="PTHR47354">
    <property type="entry name" value="NADH OXIDOREDUCTASE HCR"/>
    <property type="match status" value="1"/>
</dbReference>
<accession>A0ABU9G4E9</accession>
<dbReference type="InterPro" id="IPR017938">
    <property type="entry name" value="Riboflavin_synthase-like_b-brl"/>
</dbReference>
<protein>
    <submittedName>
        <fullName evidence="13">Hybrid-cluster NAD(P)-dependent oxidoreductase</fullName>
    </submittedName>
</protein>
<evidence type="ECO:0000256" key="1">
    <source>
        <dbReference type="ARBA" id="ARBA00001974"/>
    </source>
</evidence>
<evidence type="ECO:0000313" key="14">
    <source>
        <dbReference type="Proteomes" id="UP001379949"/>
    </source>
</evidence>
<gene>
    <name evidence="13" type="ORF">V6242_08305</name>
</gene>
<keyword evidence="5" id="KW-0274">FAD</keyword>
<sequence>MSHLANTMTDVAAHQYWTDKEPLECVSVVAETSNCASFSFRAPSGALFDFLPGQFLTLALPVSNKSAGTSTPLQEELVYRTYTISSSPTRPNLITLTVKAQADSIGTRWMLDNLTPGMRIHAIGPAGNFTNISSETEPSASKFLFVSAGSGVTPMMSMTTAMWDKGQPLDVAFIQCARRPSEILFRKRLEDMASREPGLNLKFVVSEPDANTLWTGYQGRFNSLMLGLMAPDFIQRDVYCCGPQPFMESVRNMLQALGFDMSHYYEESFQAPEEDSTSEQSAALHHDEDNATSEADIYFAQTDHHHSATPEQTILLASKAAGLNIPSGCTFGVCGTCKVKKLSGEVAMNHNGGISQADIDAGYILACCSRPIGNVSIDV</sequence>
<keyword evidence="8" id="KW-0411">Iron-sulfur</keyword>
<dbReference type="InterPro" id="IPR036010">
    <property type="entry name" value="2Fe-2S_ferredoxin-like_sf"/>
</dbReference>
<dbReference type="PROSITE" id="PS51384">
    <property type="entry name" value="FAD_FR"/>
    <property type="match status" value="1"/>
</dbReference>
<dbReference type="InterPro" id="IPR017927">
    <property type="entry name" value="FAD-bd_FR_type"/>
</dbReference>
<evidence type="ECO:0000256" key="7">
    <source>
        <dbReference type="ARBA" id="ARBA00023004"/>
    </source>
</evidence>
<evidence type="ECO:0000256" key="4">
    <source>
        <dbReference type="ARBA" id="ARBA00022723"/>
    </source>
</evidence>
<dbReference type="Gene3D" id="2.40.30.10">
    <property type="entry name" value="Translation factors"/>
    <property type="match status" value="1"/>
</dbReference>
<dbReference type="InterPro" id="IPR001709">
    <property type="entry name" value="Flavoprot_Pyr_Nucl_cyt_Rdtase"/>
</dbReference>
<feature type="domain" description="2Fe-2S ferredoxin-type" evidence="11">
    <location>
        <begin position="295"/>
        <end position="379"/>
    </location>
</feature>
<dbReference type="InterPro" id="IPR006058">
    <property type="entry name" value="2Fe2S_fd_BS"/>
</dbReference>
<dbReference type="SUPFAM" id="SSF63380">
    <property type="entry name" value="Riboflavin synthase domain-like"/>
    <property type="match status" value="1"/>
</dbReference>
<dbReference type="InterPro" id="IPR039261">
    <property type="entry name" value="FNR_nucleotide-bd"/>
</dbReference>
<keyword evidence="2" id="KW-0285">Flavoprotein</keyword>
<keyword evidence="4" id="KW-0479">Metal-binding</keyword>
<dbReference type="PANTHER" id="PTHR47354:SF6">
    <property type="entry name" value="NADH OXIDOREDUCTASE HCR"/>
    <property type="match status" value="1"/>
</dbReference>
<name>A0ABU9G4E9_9GAMM</name>
<dbReference type="RefSeq" id="WP_341566954.1">
    <property type="nucleotide sequence ID" value="NZ_JBAKAR010000005.1"/>
</dbReference>
<comment type="cofactor">
    <cofactor evidence="1">
        <name>FAD</name>
        <dbReference type="ChEBI" id="CHEBI:57692"/>
    </cofactor>
</comment>
<dbReference type="InterPro" id="IPR001041">
    <property type="entry name" value="2Fe-2S_ferredoxin-type"/>
</dbReference>
<reference evidence="13 14" key="1">
    <citation type="submission" date="2024-02" db="EMBL/GenBank/DDBJ databases">
        <title>Bacteria isolated from the canopy kelp, Nereocystis luetkeana.</title>
        <authorList>
            <person name="Pfister C.A."/>
            <person name="Younker I.T."/>
            <person name="Light S.H."/>
        </authorList>
    </citation>
    <scope>NUCLEOTIDE SEQUENCE [LARGE SCALE GENOMIC DNA]</scope>
    <source>
        <strain evidence="13 14">TI.4.07</strain>
    </source>
</reference>
<evidence type="ECO:0000256" key="5">
    <source>
        <dbReference type="ARBA" id="ARBA00022827"/>
    </source>
</evidence>
<dbReference type="Pfam" id="PF00175">
    <property type="entry name" value="NAD_binding_1"/>
    <property type="match status" value="1"/>
</dbReference>
<dbReference type="InterPro" id="IPR008333">
    <property type="entry name" value="Cbr1-like_FAD-bd_dom"/>
</dbReference>
<keyword evidence="3" id="KW-0001">2Fe-2S</keyword>
<dbReference type="Gene3D" id="3.10.20.30">
    <property type="match status" value="1"/>
</dbReference>
<dbReference type="PRINTS" id="PR00406">
    <property type="entry name" value="CYTB5RDTASE"/>
</dbReference>
<keyword evidence="14" id="KW-1185">Reference proteome</keyword>
<dbReference type="InterPro" id="IPR012675">
    <property type="entry name" value="Beta-grasp_dom_sf"/>
</dbReference>
<comment type="cofactor">
    <cofactor evidence="9">
        <name>[2Fe-2S] cluster</name>
        <dbReference type="ChEBI" id="CHEBI:190135"/>
    </cofactor>
</comment>
<dbReference type="EMBL" id="JBAKAR010000005">
    <property type="protein sequence ID" value="MEL0613145.1"/>
    <property type="molecule type" value="Genomic_DNA"/>
</dbReference>
<dbReference type="Pfam" id="PF00970">
    <property type="entry name" value="FAD_binding_6"/>
    <property type="match status" value="1"/>
</dbReference>
<dbReference type="Proteomes" id="UP001379949">
    <property type="component" value="Unassembled WGS sequence"/>
</dbReference>
<comment type="caution">
    <text evidence="13">The sequence shown here is derived from an EMBL/GenBank/DDBJ whole genome shotgun (WGS) entry which is preliminary data.</text>
</comment>
<dbReference type="Gene3D" id="3.40.50.80">
    <property type="entry name" value="Nucleotide-binding domain of ferredoxin-NADP reductase (FNR) module"/>
    <property type="match status" value="1"/>
</dbReference>
<dbReference type="InterPro" id="IPR001433">
    <property type="entry name" value="OxRdtase_FAD/NAD-bd"/>
</dbReference>
<dbReference type="PROSITE" id="PS00197">
    <property type="entry name" value="2FE2S_FER_1"/>
    <property type="match status" value="1"/>
</dbReference>
<comment type="similarity">
    <text evidence="10">In the N-terminal section; belongs to the FAD-binding oxidoreductase type 6 family.</text>
</comment>
<evidence type="ECO:0000256" key="6">
    <source>
        <dbReference type="ARBA" id="ARBA00023002"/>
    </source>
</evidence>
<dbReference type="InterPro" id="IPR050415">
    <property type="entry name" value="MRET"/>
</dbReference>
<evidence type="ECO:0000256" key="9">
    <source>
        <dbReference type="ARBA" id="ARBA00034078"/>
    </source>
</evidence>
<dbReference type="SUPFAM" id="SSF52343">
    <property type="entry name" value="Ferredoxin reductase-like, C-terminal NADP-linked domain"/>
    <property type="match status" value="1"/>
</dbReference>
<evidence type="ECO:0000259" key="12">
    <source>
        <dbReference type="PROSITE" id="PS51384"/>
    </source>
</evidence>
<dbReference type="SUPFAM" id="SSF54292">
    <property type="entry name" value="2Fe-2S ferredoxin-like"/>
    <property type="match status" value="1"/>
</dbReference>
<evidence type="ECO:0000256" key="3">
    <source>
        <dbReference type="ARBA" id="ARBA00022714"/>
    </source>
</evidence>
<organism evidence="13 14">
    <name type="scientific">Marinomonas arenicola</name>
    <dbReference type="NCBI Taxonomy" id="569601"/>
    <lineage>
        <taxon>Bacteria</taxon>
        <taxon>Pseudomonadati</taxon>
        <taxon>Pseudomonadota</taxon>
        <taxon>Gammaproteobacteria</taxon>
        <taxon>Oceanospirillales</taxon>
        <taxon>Oceanospirillaceae</taxon>
        <taxon>Marinomonas</taxon>
    </lineage>
</organism>
<evidence type="ECO:0000256" key="10">
    <source>
        <dbReference type="ARBA" id="ARBA00061434"/>
    </source>
</evidence>
<dbReference type="CDD" id="cd06215">
    <property type="entry name" value="FNR_iron_sulfur_binding_1"/>
    <property type="match status" value="1"/>
</dbReference>
<evidence type="ECO:0000313" key="13">
    <source>
        <dbReference type="EMBL" id="MEL0613145.1"/>
    </source>
</evidence>
<keyword evidence="6" id="KW-0560">Oxidoreductase</keyword>
<evidence type="ECO:0000256" key="2">
    <source>
        <dbReference type="ARBA" id="ARBA00022630"/>
    </source>
</evidence>
<evidence type="ECO:0000256" key="8">
    <source>
        <dbReference type="ARBA" id="ARBA00023014"/>
    </source>
</evidence>
<dbReference type="CDD" id="cd00207">
    <property type="entry name" value="fer2"/>
    <property type="match status" value="1"/>
</dbReference>
<feature type="domain" description="FAD-binding FR-type" evidence="12">
    <location>
        <begin position="18"/>
        <end position="132"/>
    </location>
</feature>
<dbReference type="PRINTS" id="PR00371">
    <property type="entry name" value="FPNCR"/>
</dbReference>
<evidence type="ECO:0000259" key="11">
    <source>
        <dbReference type="PROSITE" id="PS51085"/>
    </source>
</evidence>
<keyword evidence="7" id="KW-0408">Iron</keyword>
<dbReference type="PROSITE" id="PS51085">
    <property type="entry name" value="2FE2S_FER_2"/>
    <property type="match status" value="1"/>
</dbReference>